<name>A0ACB8AJH6_9AGAM</name>
<sequence length="337" mass="37782">MQSAEIKFYNHGRFKVAGGIIPEAVTAYQTYGDPHNPCIVFPTCYGAKLALGSQDYLVGDNKVLDPRRYFIVTFALFCNGESSSPSNTPAPYNGAYFPFISYEDNIRAQHAVLTKLLGVKKVFCVVGFSMGGQQAYHWPVVFPDFVERFVAICTSARTSPHNRCFLEGPKSAMLASKDFEGGHYKSIPQRGIRAFGRVYCAWAYGQTWFREHQYLMGGEFPDLSAFIRERWEGRFLQYWDANDMVALLNTWQNGDISIIRDGGDYDKALSSIKAKALIMPSKTDLYFPPEDSEIEVSHLKDARLHVIPTVWGHVAGGGANPPDVEFISGHIREFLDA</sequence>
<protein>
    <submittedName>
        <fullName evidence="1">Homoserine acetyltransferase</fullName>
    </submittedName>
</protein>
<organism evidence="1 2">
    <name type="scientific">Hygrophoropsis aurantiaca</name>
    <dbReference type="NCBI Taxonomy" id="72124"/>
    <lineage>
        <taxon>Eukaryota</taxon>
        <taxon>Fungi</taxon>
        <taxon>Dikarya</taxon>
        <taxon>Basidiomycota</taxon>
        <taxon>Agaricomycotina</taxon>
        <taxon>Agaricomycetes</taxon>
        <taxon>Agaricomycetidae</taxon>
        <taxon>Boletales</taxon>
        <taxon>Coniophorineae</taxon>
        <taxon>Hygrophoropsidaceae</taxon>
        <taxon>Hygrophoropsis</taxon>
    </lineage>
</organism>
<evidence type="ECO:0000313" key="2">
    <source>
        <dbReference type="Proteomes" id="UP000790377"/>
    </source>
</evidence>
<gene>
    <name evidence="1" type="ORF">BJ138DRAFT_570417</name>
</gene>
<evidence type="ECO:0000313" key="1">
    <source>
        <dbReference type="EMBL" id="KAH7913686.1"/>
    </source>
</evidence>
<reference evidence="1" key="1">
    <citation type="journal article" date="2021" name="New Phytol.">
        <title>Evolutionary innovations through gain and loss of genes in the ectomycorrhizal Boletales.</title>
        <authorList>
            <person name="Wu G."/>
            <person name="Miyauchi S."/>
            <person name="Morin E."/>
            <person name="Kuo A."/>
            <person name="Drula E."/>
            <person name="Varga T."/>
            <person name="Kohler A."/>
            <person name="Feng B."/>
            <person name="Cao Y."/>
            <person name="Lipzen A."/>
            <person name="Daum C."/>
            <person name="Hundley H."/>
            <person name="Pangilinan J."/>
            <person name="Johnson J."/>
            <person name="Barry K."/>
            <person name="LaButti K."/>
            <person name="Ng V."/>
            <person name="Ahrendt S."/>
            <person name="Min B."/>
            <person name="Choi I.G."/>
            <person name="Park H."/>
            <person name="Plett J.M."/>
            <person name="Magnuson J."/>
            <person name="Spatafora J.W."/>
            <person name="Nagy L.G."/>
            <person name="Henrissat B."/>
            <person name="Grigoriev I.V."/>
            <person name="Yang Z.L."/>
            <person name="Xu J."/>
            <person name="Martin F.M."/>
        </authorList>
    </citation>
    <scope>NUCLEOTIDE SEQUENCE</scope>
    <source>
        <strain evidence="1">ATCC 28755</strain>
    </source>
</reference>
<comment type="caution">
    <text evidence="1">The sequence shown here is derived from an EMBL/GenBank/DDBJ whole genome shotgun (WGS) entry which is preliminary data.</text>
</comment>
<dbReference type="EMBL" id="MU267626">
    <property type="protein sequence ID" value="KAH7913686.1"/>
    <property type="molecule type" value="Genomic_DNA"/>
</dbReference>
<keyword evidence="2" id="KW-1185">Reference proteome</keyword>
<proteinExistence type="predicted"/>
<accession>A0ACB8AJH6</accession>
<dbReference type="Proteomes" id="UP000790377">
    <property type="component" value="Unassembled WGS sequence"/>
</dbReference>